<dbReference type="EMBL" id="JAACXV010000566">
    <property type="protein sequence ID" value="KAF7277613.1"/>
    <property type="molecule type" value="Genomic_DNA"/>
</dbReference>
<evidence type="ECO:0000313" key="3">
    <source>
        <dbReference type="Proteomes" id="UP000625711"/>
    </source>
</evidence>
<gene>
    <name evidence="2" type="ORF">GWI33_002972</name>
</gene>
<organism evidence="2 3">
    <name type="scientific">Rhynchophorus ferrugineus</name>
    <name type="common">Red palm weevil</name>
    <name type="synonym">Curculio ferrugineus</name>
    <dbReference type="NCBI Taxonomy" id="354439"/>
    <lineage>
        <taxon>Eukaryota</taxon>
        <taxon>Metazoa</taxon>
        <taxon>Ecdysozoa</taxon>
        <taxon>Arthropoda</taxon>
        <taxon>Hexapoda</taxon>
        <taxon>Insecta</taxon>
        <taxon>Pterygota</taxon>
        <taxon>Neoptera</taxon>
        <taxon>Endopterygota</taxon>
        <taxon>Coleoptera</taxon>
        <taxon>Polyphaga</taxon>
        <taxon>Cucujiformia</taxon>
        <taxon>Curculionidae</taxon>
        <taxon>Dryophthorinae</taxon>
        <taxon>Rhynchophorus</taxon>
    </lineage>
</organism>
<accession>A0A834IGR4</accession>
<evidence type="ECO:0000313" key="2">
    <source>
        <dbReference type="EMBL" id="KAF7277613.1"/>
    </source>
</evidence>
<dbReference type="PANTHER" id="PTHR44051:SF2">
    <property type="entry name" value="HYPOTHETICAL GLUTATHIONE S-TRANSFERASE LIKE PROTEIN"/>
    <property type="match status" value="1"/>
</dbReference>
<keyword evidence="3" id="KW-1185">Reference proteome</keyword>
<dbReference type="SUPFAM" id="SSF47616">
    <property type="entry name" value="GST C-terminal domain-like"/>
    <property type="match status" value="1"/>
</dbReference>
<dbReference type="InterPro" id="IPR010987">
    <property type="entry name" value="Glutathione-S-Trfase_C-like"/>
</dbReference>
<dbReference type="AlphaFoldDB" id="A0A834IGR4"/>
<evidence type="ECO:0000259" key="1">
    <source>
        <dbReference type="PROSITE" id="PS50405"/>
    </source>
</evidence>
<name>A0A834IGR4_RHYFE</name>
<dbReference type="Proteomes" id="UP000625711">
    <property type="component" value="Unassembled WGS sequence"/>
</dbReference>
<protein>
    <recommendedName>
        <fullName evidence="1">GST C-terminal domain-containing protein</fullName>
    </recommendedName>
</protein>
<dbReference type="InterPro" id="IPR036282">
    <property type="entry name" value="Glutathione-S-Trfase_C_sf"/>
</dbReference>
<sequence>MTVQQHFATNLILADDPLSTDCYSVRLLLEFLQLPYQSVYADVEPSFVQQEDELIYPTLLHPEPQISGVLPILHSIVVSTNTQSDWMPEHLSSHIQIWFDFNEQLKQSLGRLRQANIFANQFLVNEQDLILQAHHLLQVLDDHLCDQIIQQQHYLLADHATLADIIVFPQVALAWDAGVSLVSFLHIRRWINRIRGLPAFIPMAGLLAAV</sequence>
<dbReference type="PROSITE" id="PS50405">
    <property type="entry name" value="GST_CTER"/>
    <property type="match status" value="1"/>
</dbReference>
<dbReference type="Gene3D" id="1.20.1050.10">
    <property type="match status" value="1"/>
</dbReference>
<proteinExistence type="predicted"/>
<dbReference type="OrthoDB" id="422574at2759"/>
<comment type="caution">
    <text evidence="2">The sequence shown here is derived from an EMBL/GenBank/DDBJ whole genome shotgun (WGS) entry which is preliminary data.</text>
</comment>
<feature type="domain" description="GST C-terminal" evidence="1">
    <location>
        <begin position="88"/>
        <end position="210"/>
    </location>
</feature>
<dbReference type="PANTHER" id="PTHR44051">
    <property type="entry name" value="GLUTATHIONE S-TRANSFERASE-RELATED"/>
    <property type="match status" value="1"/>
</dbReference>
<reference evidence="2" key="1">
    <citation type="submission" date="2020-08" db="EMBL/GenBank/DDBJ databases">
        <title>Genome sequencing and assembly of the red palm weevil Rhynchophorus ferrugineus.</title>
        <authorList>
            <person name="Dias G.B."/>
            <person name="Bergman C.M."/>
            <person name="Manee M."/>
        </authorList>
    </citation>
    <scope>NUCLEOTIDE SEQUENCE</scope>
    <source>
        <strain evidence="2">AA-2017</strain>
        <tissue evidence="2">Whole larva</tissue>
    </source>
</reference>